<dbReference type="OrthoDB" id="3877279at2759"/>
<evidence type="ECO:0000313" key="2">
    <source>
        <dbReference type="Proteomes" id="UP000800093"/>
    </source>
</evidence>
<reference evidence="2" key="1">
    <citation type="journal article" date="2020" name="Stud. Mycol.">
        <title>101 Dothideomycetes genomes: A test case for predicting lifestyles and emergence of pathogens.</title>
        <authorList>
            <person name="Haridas S."/>
            <person name="Albert R."/>
            <person name="Binder M."/>
            <person name="Bloem J."/>
            <person name="LaButti K."/>
            <person name="Salamov A."/>
            <person name="Andreopoulos B."/>
            <person name="Baker S."/>
            <person name="Barry K."/>
            <person name="Bills G."/>
            <person name="Bluhm B."/>
            <person name="Cannon C."/>
            <person name="Castanera R."/>
            <person name="Culley D."/>
            <person name="Daum C."/>
            <person name="Ezra D."/>
            <person name="Gonzalez J."/>
            <person name="Henrissat B."/>
            <person name="Kuo A."/>
            <person name="Liang C."/>
            <person name="Lipzen A."/>
            <person name="Lutzoni F."/>
            <person name="Magnuson J."/>
            <person name="Mondo S."/>
            <person name="Nolan M."/>
            <person name="Ohm R."/>
            <person name="Pangilinan J."/>
            <person name="Park H.-J."/>
            <person name="Ramirez L."/>
            <person name="Alfaro M."/>
            <person name="Sun H."/>
            <person name="Tritt A."/>
            <person name="Yoshinaga Y."/>
            <person name="Zwiers L.-H."/>
            <person name="Turgeon B."/>
            <person name="Goodwin S."/>
            <person name="Spatafora J."/>
            <person name="Crous P."/>
            <person name="Grigoriev I."/>
        </authorList>
    </citation>
    <scope>NUCLEOTIDE SEQUENCE [LARGE SCALE GENOMIC DNA]</scope>
    <source>
        <strain evidence="2">CBS 304.66</strain>
    </source>
</reference>
<dbReference type="Proteomes" id="UP000800093">
    <property type="component" value="Unassembled WGS sequence"/>
</dbReference>
<name>A0A9P4KDL0_9PLEO</name>
<dbReference type="AlphaFoldDB" id="A0A9P4KDL0"/>
<evidence type="ECO:0000313" key="1">
    <source>
        <dbReference type="EMBL" id="KAF2265892.1"/>
    </source>
</evidence>
<comment type="caution">
    <text evidence="1">The sequence shown here is derived from an EMBL/GenBank/DDBJ whole genome shotgun (WGS) entry which is preliminary data.</text>
</comment>
<keyword evidence="2" id="KW-1185">Reference proteome</keyword>
<organism evidence="1 2">
    <name type="scientific">Lojkania enalia</name>
    <dbReference type="NCBI Taxonomy" id="147567"/>
    <lineage>
        <taxon>Eukaryota</taxon>
        <taxon>Fungi</taxon>
        <taxon>Dikarya</taxon>
        <taxon>Ascomycota</taxon>
        <taxon>Pezizomycotina</taxon>
        <taxon>Dothideomycetes</taxon>
        <taxon>Pleosporomycetidae</taxon>
        <taxon>Pleosporales</taxon>
        <taxon>Pleosporales incertae sedis</taxon>
        <taxon>Lojkania</taxon>
    </lineage>
</organism>
<proteinExistence type="predicted"/>
<accession>A0A9P4KDL0</accession>
<protein>
    <submittedName>
        <fullName evidence="1">Uncharacterized protein</fullName>
    </submittedName>
</protein>
<sequence length="272" mass="30170">MDSPARSVCDEFTDEELDAYFASYVPLSNLPTPPAATRKEEDAVFGCEEGGSEGEREGPGCSELRAQATCLANLVPSNVSPTRPGVPAIERILERAKLPVEIVAFVACILDALTLRFAGSWRSSLAQHPLQHASFNERNIHIRLQNHSQTRIPSSEIIIVAALSLAENFLDDRPRSNGHWAVIEAQDMFTAAQVEGTKMCVLRDMEYGLLRITEEMVGMMVANIRREIIMQGGESGERRREYSAEERRPKLSLDLQGQAVWMYGVQTPEPSP</sequence>
<gene>
    <name evidence="1" type="ORF">CC78DRAFT_167451</name>
</gene>
<dbReference type="EMBL" id="ML986602">
    <property type="protein sequence ID" value="KAF2265892.1"/>
    <property type="molecule type" value="Genomic_DNA"/>
</dbReference>